<name>A0A936F3F4_9BACT</name>
<feature type="region of interest" description="Disordered" evidence="1">
    <location>
        <begin position="1"/>
        <end position="37"/>
    </location>
</feature>
<dbReference type="Proteomes" id="UP000709959">
    <property type="component" value="Unassembled WGS sequence"/>
</dbReference>
<dbReference type="SMART" id="SM00953">
    <property type="entry name" value="RES"/>
    <property type="match status" value="1"/>
</dbReference>
<dbReference type="AlphaFoldDB" id="A0A936F3F4"/>
<organism evidence="3 4">
    <name type="scientific">Candidatus Geothrix odensensis</name>
    <dbReference type="NCBI Taxonomy" id="2954440"/>
    <lineage>
        <taxon>Bacteria</taxon>
        <taxon>Pseudomonadati</taxon>
        <taxon>Acidobacteriota</taxon>
        <taxon>Holophagae</taxon>
        <taxon>Holophagales</taxon>
        <taxon>Holophagaceae</taxon>
        <taxon>Geothrix</taxon>
    </lineage>
</organism>
<feature type="compositionally biased region" description="Basic and acidic residues" evidence="1">
    <location>
        <begin position="22"/>
        <end position="37"/>
    </location>
</feature>
<feature type="domain" description="RES" evidence="2">
    <location>
        <begin position="65"/>
        <end position="193"/>
    </location>
</feature>
<sequence length="208" mass="23035">MTAESPIPTHHHEGTKVFNLRAPREPSAVDRHTEPEEREGVQNFMAQYQLPVVDRLASPLSRLKAYLGSSGSSFSISRFSDGSYPAVYMADSDETSLAEVSFHLAERLRETSAVKTKIHTFQLSMFILKGETVDVRVGFPKLHRKDDWSPAQAFGAEMRTAGAKGITFKSVRNRGGVCTAVFRATLVEDGLPLPSVSLQWDGRDLVRV</sequence>
<protein>
    <submittedName>
        <fullName evidence="3">RES family NAD+ phosphorylase</fullName>
    </submittedName>
</protein>
<evidence type="ECO:0000313" key="4">
    <source>
        <dbReference type="Proteomes" id="UP000709959"/>
    </source>
</evidence>
<dbReference type="Pfam" id="PF08808">
    <property type="entry name" value="RES"/>
    <property type="match status" value="1"/>
</dbReference>
<dbReference type="InterPro" id="IPR014914">
    <property type="entry name" value="RES_dom"/>
</dbReference>
<evidence type="ECO:0000313" key="3">
    <source>
        <dbReference type="EMBL" id="MBK8573417.1"/>
    </source>
</evidence>
<accession>A0A936F3F4</accession>
<evidence type="ECO:0000256" key="1">
    <source>
        <dbReference type="SAM" id="MobiDB-lite"/>
    </source>
</evidence>
<proteinExistence type="predicted"/>
<dbReference type="EMBL" id="JADKCH010000018">
    <property type="protein sequence ID" value="MBK8573417.1"/>
    <property type="molecule type" value="Genomic_DNA"/>
</dbReference>
<gene>
    <name evidence="3" type="ORF">IPN91_12415</name>
</gene>
<comment type="caution">
    <text evidence="3">The sequence shown here is derived from an EMBL/GenBank/DDBJ whole genome shotgun (WGS) entry which is preliminary data.</text>
</comment>
<reference evidence="3 4" key="1">
    <citation type="submission" date="2020-10" db="EMBL/GenBank/DDBJ databases">
        <title>Connecting structure to function with the recovery of over 1000 high-quality activated sludge metagenome-assembled genomes encoding full-length rRNA genes using long-read sequencing.</title>
        <authorList>
            <person name="Singleton C.M."/>
            <person name="Petriglieri F."/>
            <person name="Kristensen J.M."/>
            <person name="Kirkegaard R.H."/>
            <person name="Michaelsen T.Y."/>
            <person name="Andersen M.H."/>
            <person name="Karst S.M."/>
            <person name="Dueholm M.S."/>
            <person name="Nielsen P.H."/>
            <person name="Albertsen M."/>
        </authorList>
    </citation>
    <scope>NUCLEOTIDE SEQUENCE [LARGE SCALE GENOMIC DNA]</scope>
    <source>
        <strain evidence="3">OdNE_18-Q3-R46-58_MAXAC.008</strain>
    </source>
</reference>
<evidence type="ECO:0000259" key="2">
    <source>
        <dbReference type="SMART" id="SM00953"/>
    </source>
</evidence>